<evidence type="ECO:0008006" key="2">
    <source>
        <dbReference type="Google" id="ProtNLM"/>
    </source>
</evidence>
<organism evidence="1">
    <name type="scientific">hydrothermal vent metagenome</name>
    <dbReference type="NCBI Taxonomy" id="652676"/>
    <lineage>
        <taxon>unclassified sequences</taxon>
        <taxon>metagenomes</taxon>
        <taxon>ecological metagenomes</taxon>
    </lineage>
</organism>
<accession>A0A3B0YXR0</accession>
<reference evidence="1" key="1">
    <citation type="submission" date="2018-06" db="EMBL/GenBank/DDBJ databases">
        <authorList>
            <person name="Zhirakovskaya E."/>
        </authorList>
    </citation>
    <scope>NUCLEOTIDE SEQUENCE</scope>
</reference>
<protein>
    <recommendedName>
        <fullName evidence="2">General secretion pathway protein GspF</fullName>
    </recommendedName>
</protein>
<proteinExistence type="predicted"/>
<sequence>MLGRPKTAEAYVELVDQALFEIEDLRAAAEYDMDSLGAATEFLEELERDVRALRASMADGSYLFGKEDLRFVKVVAKQDERILPFKRLLLKINETHRNGLDID</sequence>
<name>A0A3B0YXR0_9ZZZZ</name>
<evidence type="ECO:0000313" key="1">
    <source>
        <dbReference type="EMBL" id="VAW73186.1"/>
    </source>
</evidence>
<gene>
    <name evidence="1" type="ORF">MNBD_GAMMA14-2325</name>
</gene>
<dbReference type="EMBL" id="UOFM01000054">
    <property type="protein sequence ID" value="VAW73186.1"/>
    <property type="molecule type" value="Genomic_DNA"/>
</dbReference>
<dbReference type="AlphaFoldDB" id="A0A3B0YXR0"/>